<keyword evidence="3 8" id="KW-0349">Heme</keyword>
<dbReference type="GO" id="GO:0005506">
    <property type="term" value="F:iron ion binding"/>
    <property type="evidence" value="ECO:0007669"/>
    <property type="project" value="InterPro"/>
</dbReference>
<gene>
    <name evidence="11" type="ORF">AAL_01358</name>
</gene>
<comment type="similarity">
    <text evidence="2 9">Belongs to the cytochrome P450 family.</text>
</comment>
<feature type="binding site" description="axial binding residue" evidence="8">
    <location>
        <position position="341"/>
    </location>
    <ligand>
        <name>heme</name>
        <dbReference type="ChEBI" id="CHEBI:30413"/>
    </ligand>
    <ligandPart>
        <name>Fe</name>
        <dbReference type="ChEBI" id="CHEBI:18248"/>
    </ligandPart>
</feature>
<evidence type="ECO:0000313" key="12">
    <source>
        <dbReference type="Proteomes" id="UP000078544"/>
    </source>
</evidence>
<dbReference type="PROSITE" id="PS00086">
    <property type="entry name" value="CYTOCHROME_P450"/>
    <property type="match status" value="1"/>
</dbReference>
<comment type="cofactor">
    <cofactor evidence="1 8">
        <name>heme</name>
        <dbReference type="ChEBI" id="CHEBI:30413"/>
    </cofactor>
</comment>
<evidence type="ECO:0000256" key="2">
    <source>
        <dbReference type="ARBA" id="ARBA00010617"/>
    </source>
</evidence>
<dbReference type="STRING" id="1081109.A0A162K243"/>
<evidence type="ECO:0000256" key="9">
    <source>
        <dbReference type="RuleBase" id="RU000461"/>
    </source>
</evidence>
<evidence type="ECO:0000313" key="11">
    <source>
        <dbReference type="EMBL" id="OAA32026.1"/>
    </source>
</evidence>
<dbReference type="AlphaFoldDB" id="A0A162K243"/>
<organism evidence="11 12">
    <name type="scientific">Moelleriella libera RCEF 2490</name>
    <dbReference type="NCBI Taxonomy" id="1081109"/>
    <lineage>
        <taxon>Eukaryota</taxon>
        <taxon>Fungi</taxon>
        <taxon>Dikarya</taxon>
        <taxon>Ascomycota</taxon>
        <taxon>Pezizomycotina</taxon>
        <taxon>Sordariomycetes</taxon>
        <taxon>Hypocreomycetidae</taxon>
        <taxon>Hypocreales</taxon>
        <taxon>Clavicipitaceae</taxon>
        <taxon>Moelleriella</taxon>
    </lineage>
</organism>
<dbReference type="InterPro" id="IPR001128">
    <property type="entry name" value="Cyt_P450"/>
</dbReference>
<dbReference type="GO" id="GO:0004497">
    <property type="term" value="F:monooxygenase activity"/>
    <property type="evidence" value="ECO:0007669"/>
    <property type="project" value="UniProtKB-KW"/>
</dbReference>
<evidence type="ECO:0000256" key="5">
    <source>
        <dbReference type="ARBA" id="ARBA00023002"/>
    </source>
</evidence>
<comment type="caution">
    <text evidence="11">The sequence shown here is derived from an EMBL/GenBank/DDBJ whole genome shotgun (WGS) entry which is preliminary data.</text>
</comment>
<dbReference type="Proteomes" id="UP000078544">
    <property type="component" value="Unassembled WGS sequence"/>
</dbReference>
<dbReference type="Pfam" id="PF00067">
    <property type="entry name" value="p450"/>
    <property type="match status" value="1"/>
</dbReference>
<proteinExistence type="inferred from homology"/>
<keyword evidence="4 8" id="KW-0479">Metal-binding</keyword>
<keyword evidence="6 8" id="KW-0408">Iron</keyword>
<dbReference type="InterPro" id="IPR002401">
    <property type="entry name" value="Cyt_P450_E_grp-I"/>
</dbReference>
<evidence type="ECO:0000256" key="6">
    <source>
        <dbReference type="ARBA" id="ARBA00023004"/>
    </source>
</evidence>
<dbReference type="EMBL" id="AZGY01000002">
    <property type="protein sequence ID" value="OAA32026.1"/>
    <property type="molecule type" value="Genomic_DNA"/>
</dbReference>
<dbReference type="InterPro" id="IPR017972">
    <property type="entry name" value="Cyt_P450_CS"/>
</dbReference>
<accession>A0A162K243</accession>
<dbReference type="OrthoDB" id="1470350at2759"/>
<evidence type="ECO:0000256" key="4">
    <source>
        <dbReference type="ARBA" id="ARBA00022723"/>
    </source>
</evidence>
<evidence type="ECO:0000256" key="3">
    <source>
        <dbReference type="ARBA" id="ARBA00022617"/>
    </source>
</evidence>
<dbReference type="SUPFAM" id="SSF48264">
    <property type="entry name" value="Cytochrome P450"/>
    <property type="match status" value="1"/>
</dbReference>
<reference evidence="11 12" key="1">
    <citation type="journal article" date="2016" name="Genome Biol. Evol.">
        <title>Divergent and convergent evolution of fungal pathogenicity.</title>
        <authorList>
            <person name="Shang Y."/>
            <person name="Xiao G."/>
            <person name="Zheng P."/>
            <person name="Cen K."/>
            <person name="Zhan S."/>
            <person name="Wang C."/>
        </authorList>
    </citation>
    <scope>NUCLEOTIDE SEQUENCE [LARGE SCALE GENOMIC DNA]</scope>
    <source>
        <strain evidence="11 12">RCEF 2490</strain>
    </source>
</reference>
<dbReference type="InterPro" id="IPR036396">
    <property type="entry name" value="Cyt_P450_sf"/>
</dbReference>
<keyword evidence="12" id="KW-1185">Reference proteome</keyword>
<keyword evidence="7 9" id="KW-0503">Monooxygenase</keyword>
<dbReference type="Gene3D" id="1.10.630.10">
    <property type="entry name" value="Cytochrome P450"/>
    <property type="match status" value="1"/>
</dbReference>
<dbReference type="PRINTS" id="PR00385">
    <property type="entry name" value="P450"/>
</dbReference>
<feature type="region of interest" description="Disordered" evidence="10">
    <location>
        <begin position="1"/>
        <end position="23"/>
    </location>
</feature>
<dbReference type="PRINTS" id="PR00463">
    <property type="entry name" value="EP450I"/>
</dbReference>
<evidence type="ECO:0000256" key="1">
    <source>
        <dbReference type="ARBA" id="ARBA00001971"/>
    </source>
</evidence>
<evidence type="ECO:0000256" key="8">
    <source>
        <dbReference type="PIRSR" id="PIRSR602401-1"/>
    </source>
</evidence>
<dbReference type="PANTHER" id="PTHR24305:SF237">
    <property type="entry name" value="CYTOCHROME P450 MONOOXYGENASE ATNE-RELATED"/>
    <property type="match status" value="1"/>
</dbReference>
<dbReference type="PANTHER" id="PTHR24305">
    <property type="entry name" value="CYTOCHROME P450"/>
    <property type="match status" value="1"/>
</dbReference>
<dbReference type="InterPro" id="IPR050121">
    <property type="entry name" value="Cytochrome_P450_monoxygenase"/>
</dbReference>
<evidence type="ECO:0000256" key="10">
    <source>
        <dbReference type="SAM" id="MobiDB-lite"/>
    </source>
</evidence>
<sequence>MDPVRGASNTHTTIDPDIHRQKRRAIGPAFTEQSLRDFEPTVWRQVETFQAQLRSFVPLDDANTGWSAPINMAAACRHFTLDTIGAFAFGRSLDLQTKVENRGMIDAMRAAMYVTGIVYNYPKLKPWGLSKWIKVKGGWTQQQWGALTKCLIEERLSRSVDARADMFAFALGGKHGSDVKIPLDDLWVEARLALLAGTDTTSAALAAAFFYLSRYPDKLEKLEKEIRTTFDSAGDIRNGAKLAQCKYLRAVIDESMRLSPPISIPLWREVMPGGLEIDGEHIPGGLDVAVSLYSIFKSADCFPEPLRFLPERWLDSENPYPDHLDEARHTFRPFSLGSRSCVGASLAHLELNLLLARVVWAFDMRRPVGSDDQLGAGYFIDSSNRVTGRAEYQSIHHFTPETEGPLLHFRERSV</sequence>
<dbReference type="GO" id="GO:0020037">
    <property type="term" value="F:heme binding"/>
    <property type="evidence" value="ECO:0007669"/>
    <property type="project" value="InterPro"/>
</dbReference>
<protein>
    <submittedName>
        <fullName evidence="11">Cytochrome P450</fullName>
    </submittedName>
</protein>
<dbReference type="GO" id="GO:0016705">
    <property type="term" value="F:oxidoreductase activity, acting on paired donors, with incorporation or reduction of molecular oxygen"/>
    <property type="evidence" value="ECO:0007669"/>
    <property type="project" value="InterPro"/>
</dbReference>
<keyword evidence="5 9" id="KW-0560">Oxidoreductase</keyword>
<evidence type="ECO:0000256" key="7">
    <source>
        <dbReference type="ARBA" id="ARBA00023033"/>
    </source>
</evidence>
<name>A0A162K243_9HYPO</name>